<keyword evidence="3" id="KW-1185">Reference proteome</keyword>
<reference evidence="2 3" key="1">
    <citation type="submission" date="2021-06" db="EMBL/GenBank/DDBJ databases">
        <title>Caerostris darwini draft genome.</title>
        <authorList>
            <person name="Kono N."/>
            <person name="Arakawa K."/>
        </authorList>
    </citation>
    <scope>NUCLEOTIDE SEQUENCE [LARGE SCALE GENOMIC DNA]</scope>
</reference>
<dbReference type="Proteomes" id="UP001054837">
    <property type="component" value="Unassembled WGS sequence"/>
</dbReference>
<dbReference type="AlphaFoldDB" id="A0AAV4MQN0"/>
<name>A0AAV4MQN0_9ARAC</name>
<evidence type="ECO:0000256" key="1">
    <source>
        <dbReference type="SAM" id="MobiDB-lite"/>
    </source>
</evidence>
<feature type="region of interest" description="Disordered" evidence="1">
    <location>
        <begin position="94"/>
        <end position="118"/>
    </location>
</feature>
<evidence type="ECO:0000313" key="3">
    <source>
        <dbReference type="Proteomes" id="UP001054837"/>
    </source>
</evidence>
<dbReference type="EMBL" id="BPLQ01000645">
    <property type="protein sequence ID" value="GIX73782.1"/>
    <property type="molecule type" value="Genomic_DNA"/>
</dbReference>
<evidence type="ECO:0000313" key="2">
    <source>
        <dbReference type="EMBL" id="GIX73782.1"/>
    </source>
</evidence>
<proteinExistence type="predicted"/>
<sequence length="118" mass="13679">MHSIISLCCGSISCRRKFVNIGWLTFHAWSSWDVSEEICGQEKSRYVFQQIVVSSCRATKSREENILKSSVVKGTSHYHPLLLPEVHYCGWPKQSSAKNDEHKSRKKKKKDFLPESRH</sequence>
<organism evidence="2 3">
    <name type="scientific">Caerostris darwini</name>
    <dbReference type="NCBI Taxonomy" id="1538125"/>
    <lineage>
        <taxon>Eukaryota</taxon>
        <taxon>Metazoa</taxon>
        <taxon>Ecdysozoa</taxon>
        <taxon>Arthropoda</taxon>
        <taxon>Chelicerata</taxon>
        <taxon>Arachnida</taxon>
        <taxon>Araneae</taxon>
        <taxon>Araneomorphae</taxon>
        <taxon>Entelegynae</taxon>
        <taxon>Araneoidea</taxon>
        <taxon>Araneidae</taxon>
        <taxon>Caerostris</taxon>
    </lineage>
</organism>
<gene>
    <name evidence="2" type="ORF">CDAR_445051</name>
</gene>
<protein>
    <submittedName>
        <fullName evidence="2">Uncharacterized protein</fullName>
    </submittedName>
</protein>
<accession>A0AAV4MQN0</accession>
<comment type="caution">
    <text evidence="2">The sequence shown here is derived from an EMBL/GenBank/DDBJ whole genome shotgun (WGS) entry which is preliminary data.</text>
</comment>